<evidence type="ECO:0000256" key="6">
    <source>
        <dbReference type="RuleBase" id="RU363041"/>
    </source>
</evidence>
<dbReference type="PRINTS" id="PR01036">
    <property type="entry name" value="TCRTETB"/>
</dbReference>
<feature type="transmembrane region" description="Helical" evidence="6">
    <location>
        <begin position="76"/>
        <end position="95"/>
    </location>
</feature>
<keyword evidence="6" id="KW-1003">Cell membrane</keyword>
<dbReference type="RefSeq" id="WP_057638144.1">
    <property type="nucleotide sequence ID" value="NZ_LDJM01000022.1"/>
</dbReference>
<dbReference type="OrthoDB" id="45564at2"/>
<keyword evidence="3 6" id="KW-0812">Transmembrane</keyword>
<dbReference type="PATRIC" id="fig|336566.3.peg.1376"/>
<dbReference type="STRING" id="336566.ABB30_09785"/>
<accession>A0A0R0D532</accession>
<evidence type="ECO:0000256" key="1">
    <source>
        <dbReference type="ARBA" id="ARBA00004141"/>
    </source>
</evidence>
<evidence type="ECO:0000256" key="4">
    <source>
        <dbReference type="ARBA" id="ARBA00022989"/>
    </source>
</evidence>
<dbReference type="Proteomes" id="UP000050956">
    <property type="component" value="Unassembled WGS sequence"/>
</dbReference>
<sequence length="255" mass="26251">MELSGELFYWFILIGLGAQLVDGALGMAFGLVSSSVLLSLGVPPAAVSAAVHSAEVFTTGASGLSHLVAGNVDKRLFLRLAGAGALGGICGAYVLTQLPAHIIRPLIYLYLFALALLILLRAAGKLMPKGQVRRVGLLGFVAGLLDASGGGGWGPVATSTLLARGGTARTTIGTVNAAEFVVTLAISLTFLLTMGIAHLEVVAGLLIGGMLAAPLAAILVKRVREQWVLVAVGILVLLISSYNITMTLLRWPGTN</sequence>
<feature type="transmembrane region" description="Helical" evidence="6">
    <location>
        <begin position="7"/>
        <end position="29"/>
    </location>
</feature>
<protein>
    <recommendedName>
        <fullName evidence="6">Probable membrane transporter protein</fullName>
    </recommendedName>
</protein>
<feature type="transmembrane region" description="Helical" evidence="6">
    <location>
        <begin position="227"/>
        <end position="249"/>
    </location>
</feature>
<feature type="transmembrane region" description="Helical" evidence="6">
    <location>
        <begin position="202"/>
        <end position="220"/>
    </location>
</feature>
<organism evidence="7 8">
    <name type="scientific">Stenotrophomonas ginsengisoli</name>
    <dbReference type="NCBI Taxonomy" id="336566"/>
    <lineage>
        <taxon>Bacteria</taxon>
        <taxon>Pseudomonadati</taxon>
        <taxon>Pseudomonadota</taxon>
        <taxon>Gammaproteobacteria</taxon>
        <taxon>Lysobacterales</taxon>
        <taxon>Lysobacteraceae</taxon>
        <taxon>Stenotrophomonas</taxon>
    </lineage>
</organism>
<name>A0A0R0D532_9GAMM</name>
<dbReference type="Pfam" id="PF01925">
    <property type="entry name" value="TauE"/>
    <property type="match status" value="1"/>
</dbReference>
<keyword evidence="5 6" id="KW-0472">Membrane</keyword>
<keyword evidence="8" id="KW-1185">Reference proteome</keyword>
<feature type="transmembrane region" description="Helical" evidence="6">
    <location>
        <begin position="49"/>
        <end position="69"/>
    </location>
</feature>
<dbReference type="PANTHER" id="PTHR43701">
    <property type="entry name" value="MEMBRANE TRANSPORTER PROTEIN MJ0441-RELATED"/>
    <property type="match status" value="1"/>
</dbReference>
<comment type="caution">
    <text evidence="7">The sequence shown here is derived from an EMBL/GenBank/DDBJ whole genome shotgun (WGS) entry which is preliminary data.</text>
</comment>
<dbReference type="InterPro" id="IPR051598">
    <property type="entry name" value="TSUP/Inactive_protease-like"/>
</dbReference>
<evidence type="ECO:0000313" key="8">
    <source>
        <dbReference type="Proteomes" id="UP000050956"/>
    </source>
</evidence>
<feature type="transmembrane region" description="Helical" evidence="6">
    <location>
        <begin position="177"/>
        <end position="196"/>
    </location>
</feature>
<dbReference type="PANTHER" id="PTHR43701:SF12">
    <property type="entry name" value="MEMBRANE TRANSPORTER PROTEIN YTNM-RELATED"/>
    <property type="match status" value="1"/>
</dbReference>
<dbReference type="EMBL" id="LDJM01000022">
    <property type="protein sequence ID" value="KRG76614.1"/>
    <property type="molecule type" value="Genomic_DNA"/>
</dbReference>
<proteinExistence type="inferred from homology"/>
<reference evidence="7 8" key="1">
    <citation type="submission" date="2015-05" db="EMBL/GenBank/DDBJ databases">
        <title>Genome sequencing and analysis of members of genus Stenotrophomonas.</title>
        <authorList>
            <person name="Patil P.P."/>
            <person name="Midha S."/>
            <person name="Patil P.B."/>
        </authorList>
    </citation>
    <scope>NUCLEOTIDE SEQUENCE [LARGE SCALE GENOMIC DNA]</scope>
    <source>
        <strain evidence="7 8">DSM 24757</strain>
    </source>
</reference>
<comment type="subcellular location">
    <subcellularLocation>
        <location evidence="6">Cell membrane</location>
        <topology evidence="6">Multi-pass membrane protein</topology>
    </subcellularLocation>
    <subcellularLocation>
        <location evidence="1">Membrane</location>
        <topology evidence="1">Multi-pass membrane protein</topology>
    </subcellularLocation>
</comment>
<evidence type="ECO:0000313" key="7">
    <source>
        <dbReference type="EMBL" id="KRG76614.1"/>
    </source>
</evidence>
<dbReference type="GO" id="GO:0005886">
    <property type="term" value="C:plasma membrane"/>
    <property type="evidence" value="ECO:0007669"/>
    <property type="project" value="UniProtKB-SubCell"/>
</dbReference>
<comment type="similarity">
    <text evidence="2 6">Belongs to the 4-toluene sulfonate uptake permease (TSUP) (TC 2.A.102) family.</text>
</comment>
<dbReference type="AlphaFoldDB" id="A0A0R0D532"/>
<gene>
    <name evidence="7" type="ORF">ABB30_09785</name>
</gene>
<feature type="transmembrane region" description="Helical" evidence="6">
    <location>
        <begin position="107"/>
        <end position="124"/>
    </location>
</feature>
<dbReference type="InterPro" id="IPR002781">
    <property type="entry name" value="TM_pro_TauE-like"/>
</dbReference>
<evidence type="ECO:0000256" key="2">
    <source>
        <dbReference type="ARBA" id="ARBA00009142"/>
    </source>
</evidence>
<keyword evidence="4 6" id="KW-1133">Transmembrane helix</keyword>
<evidence type="ECO:0000256" key="5">
    <source>
        <dbReference type="ARBA" id="ARBA00023136"/>
    </source>
</evidence>
<evidence type="ECO:0000256" key="3">
    <source>
        <dbReference type="ARBA" id="ARBA00022692"/>
    </source>
</evidence>